<organism evidence="1 2">
    <name type="scientific">Mycobacterium tuberculosis</name>
    <dbReference type="NCBI Taxonomy" id="1773"/>
    <lineage>
        <taxon>Bacteria</taxon>
        <taxon>Bacillati</taxon>
        <taxon>Actinomycetota</taxon>
        <taxon>Actinomycetes</taxon>
        <taxon>Mycobacteriales</taxon>
        <taxon>Mycobacteriaceae</taxon>
        <taxon>Mycobacterium</taxon>
        <taxon>Mycobacterium tuberculosis complex</taxon>
    </lineage>
</organism>
<sequence length="40" mass="3941">MLRMPITSSASISSFIRIAPSAAVVPAPTVAASATITVPG</sequence>
<gene>
    <name evidence="1" type="ORF">ERS027661_04667</name>
</gene>
<accession>A0A655AMC8</accession>
<proteinExistence type="predicted"/>
<dbReference type="Proteomes" id="UP000049023">
    <property type="component" value="Unassembled WGS sequence"/>
</dbReference>
<evidence type="ECO:0000313" key="1">
    <source>
        <dbReference type="EMBL" id="CKT70173.1"/>
    </source>
</evidence>
<dbReference type="AlphaFoldDB" id="A0A655AMC8"/>
<protein>
    <submittedName>
        <fullName evidence="1">Uncharacterized protein</fullName>
    </submittedName>
</protein>
<dbReference type="EMBL" id="CNFU01001729">
    <property type="protein sequence ID" value="CKT70173.1"/>
    <property type="molecule type" value="Genomic_DNA"/>
</dbReference>
<evidence type="ECO:0000313" key="2">
    <source>
        <dbReference type="Proteomes" id="UP000049023"/>
    </source>
</evidence>
<reference evidence="1 2" key="1">
    <citation type="submission" date="2015-03" db="EMBL/GenBank/DDBJ databases">
        <authorList>
            <consortium name="Pathogen Informatics"/>
        </authorList>
    </citation>
    <scope>NUCLEOTIDE SEQUENCE [LARGE SCALE GENOMIC DNA]</scope>
    <source>
        <strain evidence="1 2">Bir 187</strain>
    </source>
</reference>
<name>A0A655AMC8_MYCTX</name>